<reference evidence="3" key="1">
    <citation type="journal article" date="2015" name="PLoS ONE">
        <title>Comprehensive Evaluation of Toxoplasma gondii VEG and Neospora caninum LIV Genomes with Tachyzoite Stage Transcriptome and Proteome Defines Novel Transcript Features.</title>
        <authorList>
            <person name="Ramaprasad A."/>
            <person name="Mourier T."/>
            <person name="Naeem R."/>
            <person name="Malas T.B."/>
            <person name="Moussa E."/>
            <person name="Panigrahi A."/>
            <person name="Vermont S.J."/>
            <person name="Otto T.D."/>
            <person name="Wastling J."/>
            <person name="Pain A."/>
        </authorList>
    </citation>
    <scope>NUCLEOTIDE SEQUENCE</scope>
    <source>
        <strain evidence="3">Liverpool</strain>
    </source>
</reference>
<feature type="compositionally biased region" description="Basic and acidic residues" evidence="1">
    <location>
        <begin position="44"/>
        <end position="64"/>
    </location>
</feature>
<dbReference type="GO" id="GO:0005737">
    <property type="term" value="C:cytoplasm"/>
    <property type="evidence" value="ECO:0007669"/>
    <property type="project" value="TreeGrafter"/>
</dbReference>
<dbReference type="PANTHER" id="PTHR23324">
    <property type="entry name" value="SEC14 RELATED PROTEIN"/>
    <property type="match status" value="1"/>
</dbReference>
<feature type="domain" description="CRAL-TRIO" evidence="2">
    <location>
        <begin position="737"/>
        <end position="878"/>
    </location>
</feature>
<organism evidence="3">
    <name type="scientific">Neospora caninum (strain Liverpool)</name>
    <dbReference type="NCBI Taxonomy" id="572307"/>
    <lineage>
        <taxon>Eukaryota</taxon>
        <taxon>Sar</taxon>
        <taxon>Alveolata</taxon>
        <taxon>Apicomplexa</taxon>
        <taxon>Conoidasida</taxon>
        <taxon>Coccidia</taxon>
        <taxon>Eucoccidiorida</taxon>
        <taxon>Eimeriorina</taxon>
        <taxon>Sarcocystidae</taxon>
        <taxon>Neospora</taxon>
    </lineage>
</organism>
<feature type="region of interest" description="Disordered" evidence="1">
    <location>
        <begin position="307"/>
        <end position="416"/>
    </location>
</feature>
<feature type="compositionally biased region" description="Basic and acidic residues" evidence="1">
    <location>
        <begin position="79"/>
        <end position="90"/>
    </location>
</feature>
<gene>
    <name evidence="3" type="ORF">BN1204_037020</name>
</gene>
<feature type="compositionally biased region" description="Low complexity" evidence="1">
    <location>
        <begin position="93"/>
        <end position="102"/>
    </location>
</feature>
<dbReference type="AlphaFoldDB" id="A0A0F7UDI8"/>
<dbReference type="InterPro" id="IPR036598">
    <property type="entry name" value="GOLD_dom_sf"/>
</dbReference>
<feature type="compositionally biased region" description="Low complexity" evidence="1">
    <location>
        <begin position="354"/>
        <end position="378"/>
    </location>
</feature>
<dbReference type="SUPFAM" id="SSF101576">
    <property type="entry name" value="Supernatant protein factor (SPF), C-terminal domain"/>
    <property type="match status" value="1"/>
</dbReference>
<evidence type="ECO:0000256" key="1">
    <source>
        <dbReference type="SAM" id="MobiDB-lite"/>
    </source>
</evidence>
<name>A0A0F7UDI8_NEOCL</name>
<dbReference type="InterPro" id="IPR036273">
    <property type="entry name" value="CRAL/TRIO_N_dom_sf"/>
</dbReference>
<dbReference type="PROSITE" id="PS50191">
    <property type="entry name" value="CRAL_TRIO"/>
    <property type="match status" value="1"/>
</dbReference>
<dbReference type="SUPFAM" id="SSF46938">
    <property type="entry name" value="CRAL/TRIO N-terminal domain"/>
    <property type="match status" value="1"/>
</dbReference>
<dbReference type="InterPro" id="IPR036865">
    <property type="entry name" value="CRAL-TRIO_dom_sf"/>
</dbReference>
<sequence length="1004" mass="109014">MASSWPESGDGANLSQTRCLTGKPSSPPPPRQGRPCDSIRSAKHREVAEKLLAEASARQRELQLRRRRAAHQKQRRRYKSTDSARNKGDDDQASSSSSGKSQDSFLGLLFSLATHKTRWQRSTGKAGCDWRSRISSGVSWSNRWPFAFGEEKPAGTQVSPDLTAPMDGAHARARSAEAAEDFTSAPMLSRSLNLTALQLPAPIQSPTTKTPHLSPLSLPDKEEGVVSPGNFYGCDHVDWRDERAEPPGDGEPALDQDVCTSCRSFTRVSQSKQALAKGCGLQARPNRTLSFTTEPFVAVTLDLSPLVTSQSSPPSPMPSPMADGLRPLGSPGTERRFSAAPERASHSDLSPYESSLCDSSPGASSSSSSPVSPDPASLRSAPNLPSWSSSASSSSALDRVRKNSGNGAGETWGACVPRATETDTKGSLSAFLHEPLPPFFLQSGPTPERVEALYQFIEIAHDIRRTVLSEMRASSRPRSGSTGDLTAAQTRSGEIDAQAPEELFSLEVAELAGTYRLFRFLQGYDFDVNEAAIAYRRHVMWRISQKIDTAMRDYILREMVLPLSPETAVGHAAVSRNFPNNQLLRTSAPNQAGAEEGCFKTVDGNEERSETVSTELVPCSPESRACSSTTSKDQATNEGAGFSFVPETNTGDESKGVANRGDEEEVLFCRLALASSTTSSSTSASSSISTSSLTSSSSSPDSSVACMPSGCSKEFASPPESFLSSVASTHKPEILLDREGNIITVARPGLLDERRLFEELSEDLFLKLSRQRGRLVQATSIIDLEGLSARSINRHALGILRQLIYVTSENYPESLSHIFFINTPRLFSAVWGTLQGWLKERTVSKIHLLESDYATELHKYIDPASLPPSLGGICTSPLAGIRTYSKVELLSARLGGGHSILQIGARRREQVQIEVPQGHCLSWAWVLFDHDVCFQVKWRPEAGGEERSILDMKKHQGNQVVRGSMKADEDGTVSLVFDNSWGLFSSRTVFYKQSLEAAAPTLFT</sequence>
<dbReference type="SUPFAM" id="SSF52087">
    <property type="entry name" value="CRAL/TRIO domain"/>
    <property type="match status" value="1"/>
</dbReference>
<feature type="region of interest" description="Disordered" evidence="1">
    <location>
        <begin position="605"/>
        <end position="660"/>
    </location>
</feature>
<feature type="compositionally biased region" description="Polar residues" evidence="1">
    <location>
        <begin position="625"/>
        <end position="637"/>
    </location>
</feature>
<dbReference type="PANTHER" id="PTHR23324:SF83">
    <property type="entry name" value="SEC14-LIKE PROTEIN 2"/>
    <property type="match status" value="1"/>
</dbReference>
<feature type="region of interest" description="Disordered" evidence="1">
    <location>
        <begin position="1"/>
        <end position="102"/>
    </location>
</feature>
<accession>A0A0F7UDI8</accession>
<evidence type="ECO:0000313" key="3">
    <source>
        <dbReference type="EMBL" id="CEL67918.1"/>
    </source>
</evidence>
<dbReference type="InterPro" id="IPR051064">
    <property type="entry name" value="SEC14/CRAL-TRIO_domain"/>
</dbReference>
<dbReference type="EMBL" id="LN714483">
    <property type="protein sequence ID" value="CEL67918.1"/>
    <property type="molecule type" value="Genomic_DNA"/>
</dbReference>
<feature type="compositionally biased region" description="Basic residues" evidence="1">
    <location>
        <begin position="65"/>
        <end position="78"/>
    </location>
</feature>
<protein>
    <submittedName>
        <fullName evidence="3">Sec14 cytosolic factor</fullName>
    </submittedName>
</protein>
<dbReference type="Gene3D" id="3.40.525.10">
    <property type="entry name" value="CRAL-TRIO lipid binding domain"/>
    <property type="match status" value="1"/>
</dbReference>
<feature type="compositionally biased region" description="Low complexity" evidence="1">
    <location>
        <begin position="386"/>
        <end position="396"/>
    </location>
</feature>
<dbReference type="Gene3D" id="2.60.120.680">
    <property type="entry name" value="GOLD domain"/>
    <property type="match status" value="1"/>
</dbReference>
<feature type="region of interest" description="Disordered" evidence="1">
    <location>
        <begin position="679"/>
        <end position="703"/>
    </location>
</feature>
<dbReference type="InterPro" id="IPR001251">
    <property type="entry name" value="CRAL-TRIO_dom"/>
</dbReference>
<dbReference type="SMART" id="SM00516">
    <property type="entry name" value="SEC14"/>
    <property type="match status" value="1"/>
</dbReference>
<dbReference type="Pfam" id="PF00650">
    <property type="entry name" value="CRAL_TRIO"/>
    <property type="match status" value="1"/>
</dbReference>
<evidence type="ECO:0000259" key="2">
    <source>
        <dbReference type="PROSITE" id="PS50191"/>
    </source>
</evidence>
<dbReference type="CDD" id="cd00170">
    <property type="entry name" value="SEC14"/>
    <property type="match status" value="1"/>
</dbReference>
<proteinExistence type="predicted"/>